<sequence>MSRPMKELERQRWERMLSWLQDKHGMDTSEHGFHVEARAVEGAGRGLFALRDCLRGTTLFKVPSTALMNRTTVAKLYPRLRERRLSGIHLVTLHLLLHRPPGDDDSSDPVFGPYISTLPRDFSSHPLHWMVKQELKQDDVWERRTFVHLPPSAAEKLYALHKRFWNDWKIVSSVLAEDQAKLPQSSRTDIVSTSLDIVKDATLTLGYLWAWLNGRYFVMFSSSRHLMYNPLVNTRCIFYRIRANRADPDNFTLCPVLDFANHYHGQTHIFPVIDSEPWSAETKKLPKYFTFFSPSQEGLTKGQELYLRYGSHSNSLLFAEYGFVNVVPGGAIKSGEYPGEVDVEELVEYQFTEKGSLGARMKSALEDEGYWGDWTLHSAPTPAHPSYRLMVALRLLHALESNNARDHEQDTAFESVLEIWRNVISGYADYISPQNEEQWRRTLLHICERITDRAHTRLETLSTLELNTRTEERSWRRWMTGNVVALWTEERDVAEAVKASILSGVEF</sequence>
<dbReference type="PANTHER" id="PTHR13271:SF47">
    <property type="entry name" value="ACTIN-HISTIDINE N-METHYLTRANSFERASE"/>
    <property type="match status" value="1"/>
</dbReference>
<evidence type="ECO:0000313" key="5">
    <source>
        <dbReference type="EMBL" id="TBU32426.1"/>
    </source>
</evidence>
<keyword evidence="2" id="KW-0808">Transferase</keyword>
<dbReference type="Pfam" id="PF09273">
    <property type="entry name" value="Rubis-subs-bind"/>
    <property type="match status" value="1"/>
</dbReference>
<evidence type="ECO:0000256" key="1">
    <source>
        <dbReference type="ARBA" id="ARBA00022603"/>
    </source>
</evidence>
<proteinExistence type="predicted"/>
<dbReference type="GO" id="GO:0016279">
    <property type="term" value="F:protein-lysine N-methyltransferase activity"/>
    <property type="evidence" value="ECO:0007669"/>
    <property type="project" value="UniProtKB-ARBA"/>
</dbReference>
<accession>A0A4Q9N172</accession>
<reference evidence="5" key="1">
    <citation type="submission" date="2019-01" db="EMBL/GenBank/DDBJ databases">
        <title>Draft genome sequences of three monokaryotic isolates of the white-rot basidiomycete fungus Dichomitus squalens.</title>
        <authorList>
            <consortium name="DOE Joint Genome Institute"/>
            <person name="Lopez S.C."/>
            <person name="Andreopoulos B."/>
            <person name="Pangilinan J."/>
            <person name="Lipzen A."/>
            <person name="Riley R."/>
            <person name="Ahrendt S."/>
            <person name="Ng V."/>
            <person name="Barry K."/>
            <person name="Daum C."/>
            <person name="Grigoriev I.V."/>
            <person name="Hilden K.S."/>
            <person name="Makela M.R."/>
            <person name="de Vries R.P."/>
        </authorList>
    </citation>
    <scope>NUCLEOTIDE SEQUENCE [LARGE SCALE GENOMIC DNA]</scope>
    <source>
        <strain evidence="5">OM18370.1</strain>
    </source>
</reference>
<dbReference type="GO" id="GO:0032259">
    <property type="term" value="P:methylation"/>
    <property type="evidence" value="ECO:0007669"/>
    <property type="project" value="UniProtKB-KW"/>
</dbReference>
<keyword evidence="3" id="KW-0949">S-adenosyl-L-methionine</keyword>
<dbReference type="InterPro" id="IPR050600">
    <property type="entry name" value="SETD3_SETD6_MTase"/>
</dbReference>
<protein>
    <submittedName>
        <fullName evidence="5">SET domain-containing protein</fullName>
    </submittedName>
</protein>
<dbReference type="InterPro" id="IPR015353">
    <property type="entry name" value="Rubisco_LSMT_subst-bd"/>
</dbReference>
<name>A0A4Q9N172_9APHY</name>
<dbReference type="SUPFAM" id="SSF82199">
    <property type="entry name" value="SET domain"/>
    <property type="match status" value="1"/>
</dbReference>
<gene>
    <name evidence="5" type="ORF">BD311DRAFT_862784</name>
</gene>
<keyword evidence="1" id="KW-0489">Methyltransferase</keyword>
<dbReference type="PANTHER" id="PTHR13271">
    <property type="entry name" value="UNCHARACTERIZED PUTATIVE METHYLTRANSFERASE"/>
    <property type="match status" value="1"/>
</dbReference>
<evidence type="ECO:0000256" key="2">
    <source>
        <dbReference type="ARBA" id="ARBA00022679"/>
    </source>
</evidence>
<dbReference type="Proteomes" id="UP000292957">
    <property type="component" value="Unassembled WGS sequence"/>
</dbReference>
<dbReference type="Gene3D" id="3.90.1410.10">
    <property type="entry name" value="set domain protein methyltransferase, domain 1"/>
    <property type="match status" value="1"/>
</dbReference>
<feature type="domain" description="Rubisco LSMT substrate-binding" evidence="4">
    <location>
        <begin position="382"/>
        <end position="492"/>
    </location>
</feature>
<evidence type="ECO:0000256" key="3">
    <source>
        <dbReference type="ARBA" id="ARBA00022691"/>
    </source>
</evidence>
<evidence type="ECO:0000259" key="4">
    <source>
        <dbReference type="Pfam" id="PF09273"/>
    </source>
</evidence>
<dbReference type="EMBL" id="ML143395">
    <property type="protein sequence ID" value="TBU32426.1"/>
    <property type="molecule type" value="Genomic_DNA"/>
</dbReference>
<dbReference type="OrthoDB" id="341421at2759"/>
<dbReference type="InterPro" id="IPR046341">
    <property type="entry name" value="SET_dom_sf"/>
</dbReference>
<organism evidence="5">
    <name type="scientific">Dichomitus squalens</name>
    <dbReference type="NCBI Taxonomy" id="114155"/>
    <lineage>
        <taxon>Eukaryota</taxon>
        <taxon>Fungi</taxon>
        <taxon>Dikarya</taxon>
        <taxon>Basidiomycota</taxon>
        <taxon>Agaricomycotina</taxon>
        <taxon>Agaricomycetes</taxon>
        <taxon>Polyporales</taxon>
        <taxon>Polyporaceae</taxon>
        <taxon>Dichomitus</taxon>
    </lineage>
</organism>
<dbReference type="AlphaFoldDB" id="A0A4Q9N172"/>